<gene>
    <name evidence="2" type="ORF">CLG_0022</name>
</gene>
<dbReference type="InterPro" id="IPR029044">
    <property type="entry name" value="Nucleotide-diphossugar_trans"/>
</dbReference>
<evidence type="ECO:0000313" key="2">
    <source>
        <dbReference type="EMBL" id="ACT33657.1"/>
    </source>
</evidence>
<organism evidence="2 3">
    <name type="scientific">Clostridium botulinum D str. 1873</name>
    <dbReference type="NCBI Taxonomy" id="592027"/>
    <lineage>
        <taxon>Bacteria</taxon>
        <taxon>Bacillati</taxon>
        <taxon>Bacillota</taxon>
        <taxon>Clostridia</taxon>
        <taxon>Eubacteriales</taxon>
        <taxon>Clostridiaceae</taxon>
        <taxon>Clostridium</taxon>
    </lineage>
</organism>
<dbReference type="SUPFAM" id="SSF53448">
    <property type="entry name" value="Nucleotide-diphospho-sugar transferases"/>
    <property type="match status" value="1"/>
</dbReference>
<dbReference type="GO" id="GO:0016779">
    <property type="term" value="F:nucleotidyltransferase activity"/>
    <property type="evidence" value="ECO:0007669"/>
    <property type="project" value="UniProtKB-ARBA"/>
</dbReference>
<accession>A0A9N7G152</accession>
<dbReference type="EMBL" id="CP001659">
    <property type="protein sequence ID" value="ACT33657.1"/>
    <property type="molecule type" value="Genomic_DNA"/>
</dbReference>
<dbReference type="Gene3D" id="3.90.550.10">
    <property type="entry name" value="Spore Coat Polysaccharide Biosynthesis Protein SpsA, Chain A"/>
    <property type="match status" value="1"/>
</dbReference>
<evidence type="ECO:0000313" key="3">
    <source>
        <dbReference type="Proteomes" id="UP000006160"/>
    </source>
</evidence>
<dbReference type="GeneID" id="66320183"/>
<sequence>MAVEGIILAAGLSSRAKTYKMTLKVGEKTVIENVIDNMLSVCSKIFVVGGYKIEKLEPIINKYKNVQLVFNENFMEGMFSSVKKGFSCIKEESFFFTPGDYPLIDKEVYRELIKKQGEIVIPTYKGRKGHPILMKSHLISEVLEENNYSNLREFIGSKSPVFLPVHNQGILLDIDTINDYNHVLQVNSRKIRGV</sequence>
<dbReference type="CDD" id="cd04182">
    <property type="entry name" value="GT_2_like_f"/>
    <property type="match status" value="1"/>
</dbReference>
<geneLocation type="plasmid" evidence="2 3">
    <name>pCLG1</name>
</geneLocation>
<name>A0A9N7G152_CLOBO</name>
<dbReference type="Proteomes" id="UP000006160">
    <property type="component" value="Plasmid pCLG1"/>
</dbReference>
<keyword evidence="2" id="KW-0614">Plasmid</keyword>
<dbReference type="AlphaFoldDB" id="A0A9N7G152"/>
<protein>
    <submittedName>
        <fullName evidence="2">Molybdopterin-guanine dinucleotide biosynthesis protein A</fullName>
    </submittedName>
</protein>
<dbReference type="PANTHER" id="PTHR43777">
    <property type="entry name" value="MOLYBDENUM COFACTOR CYTIDYLYLTRANSFERASE"/>
    <property type="match status" value="1"/>
</dbReference>
<proteinExistence type="predicted"/>
<dbReference type="PANTHER" id="PTHR43777:SF1">
    <property type="entry name" value="MOLYBDENUM COFACTOR CYTIDYLYLTRANSFERASE"/>
    <property type="match status" value="1"/>
</dbReference>
<evidence type="ECO:0000259" key="1">
    <source>
        <dbReference type="Pfam" id="PF12804"/>
    </source>
</evidence>
<dbReference type="Pfam" id="PF12804">
    <property type="entry name" value="NTP_transf_3"/>
    <property type="match status" value="1"/>
</dbReference>
<feature type="domain" description="MobA-like NTP transferase" evidence="1">
    <location>
        <begin position="5"/>
        <end position="157"/>
    </location>
</feature>
<dbReference type="InterPro" id="IPR025877">
    <property type="entry name" value="MobA-like_NTP_Trfase"/>
</dbReference>
<reference evidence="2 3" key="1">
    <citation type="submission" date="2009-06" db="EMBL/GenBank/DDBJ databases">
        <authorList>
            <person name="Shrivastava S."/>
            <person name="Brinkac L.B."/>
            <person name="Brown J.L."/>
            <person name="Bruce D.B."/>
            <person name="Detter C."/>
            <person name="Green L.D."/>
            <person name="Munk C.A."/>
            <person name="Rogers Y.C."/>
            <person name="Tapia R."/>
            <person name="Saunders E.S."/>
            <person name="Sims D.R."/>
            <person name="Smith L.A."/>
            <person name="Smith T.J."/>
            <person name="Sutton G."/>
            <person name="Brettin T."/>
        </authorList>
    </citation>
    <scope>NUCLEOTIDE SEQUENCE [LARGE SCALE GENOMIC DNA]</scope>
    <source>
        <strain evidence="3">D str. 1873</strain>
        <plasmid evidence="2 3">pCLG1</plasmid>
    </source>
</reference>
<dbReference type="RefSeq" id="WP_003377856.1">
    <property type="nucleotide sequence ID" value="NC_012946.1"/>
</dbReference>